<dbReference type="AlphaFoldDB" id="A0A918ASL6"/>
<feature type="domain" description="CBS" evidence="3">
    <location>
        <begin position="74"/>
        <end position="132"/>
    </location>
</feature>
<dbReference type="Pfam" id="PF00571">
    <property type="entry name" value="CBS"/>
    <property type="match status" value="2"/>
</dbReference>
<accession>A0A918ASL6</accession>
<dbReference type="SUPFAM" id="SSF54631">
    <property type="entry name" value="CBS-domain pair"/>
    <property type="match status" value="1"/>
</dbReference>
<evidence type="ECO:0000313" key="4">
    <source>
        <dbReference type="EMBL" id="GGP78305.1"/>
    </source>
</evidence>
<evidence type="ECO:0000256" key="1">
    <source>
        <dbReference type="ARBA" id="ARBA00023122"/>
    </source>
</evidence>
<dbReference type="SMART" id="SM00116">
    <property type="entry name" value="CBS"/>
    <property type="match status" value="2"/>
</dbReference>
<keyword evidence="5" id="KW-1185">Reference proteome</keyword>
<dbReference type="EMBL" id="BMRG01000018">
    <property type="protein sequence ID" value="GGP78305.1"/>
    <property type="molecule type" value="Genomic_DNA"/>
</dbReference>
<dbReference type="Proteomes" id="UP000639606">
    <property type="component" value="Unassembled WGS sequence"/>
</dbReference>
<dbReference type="CDD" id="cd04622">
    <property type="entry name" value="CBS_pair_HRP1_like"/>
    <property type="match status" value="1"/>
</dbReference>
<sequence length="139" mass="14736">MTQHVRDLMTPNPVTLAPDTPVRQAARAMRDQGIGDVLVVDGDQVRGIVTDRDIVVRGLADRDDLSDCRVGDVCSDQLVTATPDEDVDTAVTRMRENAVRRIAVVEGGKPVGVLSLGDAAIDKDSLSGLADISAARSNT</sequence>
<protein>
    <submittedName>
        <fullName evidence="4">Oxidoreductase</fullName>
    </submittedName>
</protein>
<gene>
    <name evidence="4" type="ORF">GCM10010185_60050</name>
</gene>
<reference evidence="4" key="2">
    <citation type="submission" date="2020-09" db="EMBL/GenBank/DDBJ databases">
        <authorList>
            <person name="Sun Q."/>
            <person name="Ohkuma M."/>
        </authorList>
    </citation>
    <scope>NUCLEOTIDE SEQUENCE</scope>
    <source>
        <strain evidence="4">JCM 3313</strain>
    </source>
</reference>
<keyword evidence="1 2" id="KW-0129">CBS domain</keyword>
<dbReference type="PANTHER" id="PTHR43080:SF2">
    <property type="entry name" value="CBS DOMAIN-CONTAINING PROTEIN"/>
    <property type="match status" value="1"/>
</dbReference>
<reference evidence="4" key="1">
    <citation type="journal article" date="2014" name="Int. J. Syst. Evol. Microbiol.">
        <title>Complete genome sequence of Corynebacterium casei LMG S-19264T (=DSM 44701T), isolated from a smear-ripened cheese.</title>
        <authorList>
            <consortium name="US DOE Joint Genome Institute (JGI-PGF)"/>
            <person name="Walter F."/>
            <person name="Albersmeier A."/>
            <person name="Kalinowski J."/>
            <person name="Ruckert C."/>
        </authorList>
    </citation>
    <scope>NUCLEOTIDE SEQUENCE</scope>
    <source>
        <strain evidence="4">JCM 3313</strain>
    </source>
</reference>
<dbReference type="InterPro" id="IPR000644">
    <property type="entry name" value="CBS_dom"/>
</dbReference>
<name>A0A918ASL6_9PSEU</name>
<dbReference type="InterPro" id="IPR046342">
    <property type="entry name" value="CBS_dom_sf"/>
</dbReference>
<dbReference type="PROSITE" id="PS51371">
    <property type="entry name" value="CBS"/>
    <property type="match status" value="2"/>
</dbReference>
<comment type="caution">
    <text evidence="4">The sequence shown here is derived from an EMBL/GenBank/DDBJ whole genome shotgun (WGS) entry which is preliminary data.</text>
</comment>
<dbReference type="InterPro" id="IPR051257">
    <property type="entry name" value="Diverse_CBS-Domain"/>
</dbReference>
<evidence type="ECO:0000259" key="3">
    <source>
        <dbReference type="PROSITE" id="PS51371"/>
    </source>
</evidence>
<proteinExistence type="predicted"/>
<dbReference type="Gene3D" id="3.10.580.10">
    <property type="entry name" value="CBS-domain"/>
    <property type="match status" value="1"/>
</dbReference>
<dbReference type="PANTHER" id="PTHR43080">
    <property type="entry name" value="CBS DOMAIN-CONTAINING PROTEIN CBSX3, MITOCHONDRIAL"/>
    <property type="match status" value="1"/>
</dbReference>
<organism evidence="4 5">
    <name type="scientific">Saccharothrix coeruleofusca</name>
    <dbReference type="NCBI Taxonomy" id="33919"/>
    <lineage>
        <taxon>Bacteria</taxon>
        <taxon>Bacillati</taxon>
        <taxon>Actinomycetota</taxon>
        <taxon>Actinomycetes</taxon>
        <taxon>Pseudonocardiales</taxon>
        <taxon>Pseudonocardiaceae</taxon>
        <taxon>Saccharothrix</taxon>
    </lineage>
</organism>
<feature type="domain" description="CBS" evidence="3">
    <location>
        <begin position="9"/>
        <end position="65"/>
    </location>
</feature>
<evidence type="ECO:0000313" key="5">
    <source>
        <dbReference type="Proteomes" id="UP000639606"/>
    </source>
</evidence>
<evidence type="ECO:0000256" key="2">
    <source>
        <dbReference type="PROSITE-ProRule" id="PRU00703"/>
    </source>
</evidence>
<dbReference type="RefSeq" id="WP_189226699.1">
    <property type="nucleotide sequence ID" value="NZ_BMRG01000018.1"/>
</dbReference>